<organism evidence="1">
    <name type="scientific">Ackermannviridae sp</name>
    <dbReference type="NCBI Taxonomy" id="2831612"/>
    <lineage>
        <taxon>Viruses</taxon>
        <taxon>Duplodnaviria</taxon>
        <taxon>Heunggongvirae</taxon>
        <taxon>Uroviricota</taxon>
        <taxon>Caudoviricetes</taxon>
        <taxon>Pantevenvirales</taxon>
        <taxon>Ackermannviridae</taxon>
    </lineage>
</organism>
<reference evidence="1" key="1">
    <citation type="journal article" date="2021" name="Proc. Natl. Acad. Sci. U.S.A.">
        <title>A Catalog of Tens of Thousands of Viruses from Human Metagenomes Reveals Hidden Associations with Chronic Diseases.</title>
        <authorList>
            <person name="Tisza M.J."/>
            <person name="Buck C.B."/>
        </authorList>
    </citation>
    <scope>NUCLEOTIDE SEQUENCE</scope>
    <source>
        <strain evidence="1">CtASH1</strain>
    </source>
</reference>
<accession>A0A8S5VTT2</accession>
<proteinExistence type="predicted"/>
<evidence type="ECO:0000313" key="1">
    <source>
        <dbReference type="EMBL" id="DAG98010.1"/>
    </source>
</evidence>
<dbReference type="EMBL" id="BK035393">
    <property type="protein sequence ID" value="DAG98010.1"/>
    <property type="molecule type" value="Genomic_DNA"/>
</dbReference>
<protein>
    <submittedName>
        <fullName evidence="1">Uncharacterized protein</fullName>
    </submittedName>
</protein>
<sequence>MTAEEYVESLPDKDLIFAYINCIIFEYLTGAEFEDFDIFIFHKQYEDVKDYIDAFVEEARDRALTDYPITSEGDILRYYDETCHGHENDPDVDIQEGRKRFEDDPLGMLHQLLDTMSDNWAEYNGYYFVVGAW</sequence>
<name>A0A8S5VTT2_9CAUD</name>